<dbReference type="Pfam" id="PF00512">
    <property type="entry name" value="HisKA"/>
    <property type="match status" value="1"/>
</dbReference>
<evidence type="ECO:0000259" key="7">
    <source>
        <dbReference type="PROSITE" id="PS50109"/>
    </source>
</evidence>
<dbReference type="Gene3D" id="3.40.190.10">
    <property type="entry name" value="Periplasmic binding protein-like II"/>
    <property type="match status" value="2"/>
</dbReference>
<dbReference type="AlphaFoldDB" id="A0A7Z2T1L8"/>
<evidence type="ECO:0000313" key="8">
    <source>
        <dbReference type="EMBL" id="QIA62590.1"/>
    </source>
</evidence>
<evidence type="ECO:0000256" key="5">
    <source>
        <dbReference type="SAM" id="Phobius"/>
    </source>
</evidence>
<dbReference type="PRINTS" id="PR00344">
    <property type="entry name" value="BCTRLSENSOR"/>
</dbReference>
<dbReference type="SUPFAM" id="SSF53850">
    <property type="entry name" value="Periplasmic binding protein-like II"/>
    <property type="match status" value="1"/>
</dbReference>
<comment type="catalytic activity">
    <reaction evidence="1">
        <text>ATP + protein L-histidine = ADP + protein N-phospho-L-histidine.</text>
        <dbReference type="EC" id="2.7.13.3"/>
    </reaction>
</comment>
<feature type="domain" description="Histidine kinase" evidence="7">
    <location>
        <begin position="374"/>
        <end position="588"/>
    </location>
</feature>
<evidence type="ECO:0000256" key="3">
    <source>
        <dbReference type="ARBA" id="ARBA00022553"/>
    </source>
</evidence>
<accession>A0A7Z2T1L8</accession>
<dbReference type="Gene3D" id="3.30.565.10">
    <property type="entry name" value="Histidine kinase-like ATPase, C-terminal domain"/>
    <property type="match status" value="1"/>
</dbReference>
<dbReference type="Pfam" id="PF02518">
    <property type="entry name" value="HATPase_c"/>
    <property type="match status" value="1"/>
</dbReference>
<evidence type="ECO:0000256" key="6">
    <source>
        <dbReference type="SAM" id="SignalP"/>
    </source>
</evidence>
<evidence type="ECO:0000256" key="2">
    <source>
        <dbReference type="ARBA" id="ARBA00012438"/>
    </source>
</evidence>
<dbReference type="SUPFAM" id="SSF55874">
    <property type="entry name" value="ATPase domain of HSP90 chaperone/DNA topoisomerase II/histidine kinase"/>
    <property type="match status" value="1"/>
</dbReference>
<feature type="coiled-coil region" evidence="4">
    <location>
        <begin position="335"/>
        <end position="365"/>
    </location>
</feature>
<dbReference type="PANTHER" id="PTHR43065:SF42">
    <property type="entry name" value="TWO-COMPONENT SENSOR PPRA"/>
    <property type="match status" value="1"/>
</dbReference>
<protein>
    <recommendedName>
        <fullName evidence="2">histidine kinase</fullName>
        <ecNumber evidence="2">2.7.13.3</ecNumber>
    </recommendedName>
</protein>
<dbReference type="SMART" id="SM00388">
    <property type="entry name" value="HisKA"/>
    <property type="match status" value="1"/>
</dbReference>
<reference evidence="8 9" key="1">
    <citation type="submission" date="2020-01" db="EMBL/GenBank/DDBJ databases">
        <title>Whole genome and functional gene identification of agarase of Vibrio HN897.</title>
        <authorList>
            <person name="Liu Y."/>
            <person name="Zhao Z."/>
        </authorList>
    </citation>
    <scope>NUCLEOTIDE SEQUENCE [LARGE SCALE GENOMIC DNA]</scope>
    <source>
        <strain evidence="8 9">HN897</strain>
    </source>
</reference>
<evidence type="ECO:0000313" key="9">
    <source>
        <dbReference type="Proteomes" id="UP000464262"/>
    </source>
</evidence>
<dbReference type="EC" id="2.7.13.3" evidence="2"/>
<feature type="signal peptide" evidence="6">
    <location>
        <begin position="1"/>
        <end position="23"/>
    </location>
</feature>
<feature type="chain" id="PRO_5030579225" description="histidine kinase" evidence="6">
    <location>
        <begin position="24"/>
        <end position="590"/>
    </location>
</feature>
<feature type="transmembrane region" description="Helical" evidence="5">
    <location>
        <begin position="315"/>
        <end position="334"/>
    </location>
</feature>
<dbReference type="Proteomes" id="UP000464262">
    <property type="component" value="Chromosome 1"/>
</dbReference>
<dbReference type="PROSITE" id="PS50109">
    <property type="entry name" value="HIS_KIN"/>
    <property type="match status" value="1"/>
</dbReference>
<dbReference type="InterPro" id="IPR003594">
    <property type="entry name" value="HATPase_dom"/>
</dbReference>
<dbReference type="GO" id="GO:0000155">
    <property type="term" value="F:phosphorelay sensor kinase activity"/>
    <property type="evidence" value="ECO:0007669"/>
    <property type="project" value="InterPro"/>
</dbReference>
<dbReference type="EMBL" id="CP047475">
    <property type="protein sequence ID" value="QIA62590.1"/>
    <property type="molecule type" value="Genomic_DNA"/>
</dbReference>
<keyword evidence="5" id="KW-0812">Transmembrane</keyword>
<evidence type="ECO:0000256" key="1">
    <source>
        <dbReference type="ARBA" id="ARBA00000085"/>
    </source>
</evidence>
<keyword evidence="5" id="KW-1133">Transmembrane helix</keyword>
<dbReference type="KEGG" id="vas:GT360_03260"/>
<proteinExistence type="predicted"/>
<dbReference type="InterPro" id="IPR036097">
    <property type="entry name" value="HisK_dim/P_sf"/>
</dbReference>
<sequence length="590" mass="66524">MKRYLITLISLFLTLLASASATADDIEHYKVGVLALRGHSHTQEHWRPTLDWLESQIPNSRFHLYTYNFDLLEQEFLEDQLDFVLTSPGQATTLSRQFEVTGLATLKTGFSDNQSRSIASVVLVREESPYASFEDLSRKTMAAVDPKAFGGFLAFFYEIERRNLPASTFFRNISFTGPPTDNIIRSVIRGDIEVGIVPACTYENMLLDGVIEPSNLRVINEQRPYNSSCAVSTPLYPNWTWAKTDQAEDRIGKQVSQALLAMPEDHPAAQALYSIGWTFPVSNTDVDKVYKYLDMHPLQKEWEQRLLELAKRHHYVVIIIVISILAMAGYHLLLTYRFNQNRKKLERSLDELKEKNAVLEHVQRTMIIGELGSSLAHEINQPLSAIKNYSRGLVNFMDRGREVSDLKGTLKKIDQQASSASEIIQRLRALVKRRETEFTLCDPITFIKESMELIESNFRRHSISLSLETIGQPYAAQFDYVGMQQVLLNLLSNASDACQSVASERETLRVKVLLCYDTTNINITVHDNGCGLIASNEEIHSAFFSTKDSGLGLGLSICQDVVEKHGGRLSLSNTTPGCIANVTIPKRDNC</sequence>
<keyword evidence="4" id="KW-0175">Coiled coil</keyword>
<dbReference type="CDD" id="cd00082">
    <property type="entry name" value="HisKA"/>
    <property type="match status" value="1"/>
</dbReference>
<dbReference type="Gene3D" id="1.10.287.130">
    <property type="match status" value="1"/>
</dbReference>
<keyword evidence="3" id="KW-0597">Phosphoprotein</keyword>
<dbReference type="RefSeq" id="WP_164647485.1">
    <property type="nucleotide sequence ID" value="NZ_CP047475.1"/>
</dbReference>
<keyword evidence="9" id="KW-1185">Reference proteome</keyword>
<dbReference type="SUPFAM" id="SSF47384">
    <property type="entry name" value="Homodimeric domain of signal transducing histidine kinase"/>
    <property type="match status" value="1"/>
</dbReference>
<dbReference type="InterPro" id="IPR003661">
    <property type="entry name" value="HisK_dim/P_dom"/>
</dbReference>
<dbReference type="PANTHER" id="PTHR43065">
    <property type="entry name" value="SENSOR HISTIDINE KINASE"/>
    <property type="match status" value="1"/>
</dbReference>
<dbReference type="InterPro" id="IPR005467">
    <property type="entry name" value="His_kinase_dom"/>
</dbReference>
<dbReference type="InterPro" id="IPR004358">
    <property type="entry name" value="Sig_transdc_His_kin-like_C"/>
</dbReference>
<gene>
    <name evidence="8" type="ORF">GT360_03260</name>
</gene>
<dbReference type="SMART" id="SM00387">
    <property type="entry name" value="HATPase_c"/>
    <property type="match status" value="1"/>
</dbReference>
<dbReference type="Pfam" id="PF12974">
    <property type="entry name" value="Phosphonate-bd"/>
    <property type="match status" value="1"/>
</dbReference>
<dbReference type="InterPro" id="IPR036890">
    <property type="entry name" value="HATPase_C_sf"/>
</dbReference>
<evidence type="ECO:0000256" key="4">
    <source>
        <dbReference type="SAM" id="Coils"/>
    </source>
</evidence>
<organism evidence="8 9">
    <name type="scientific">Vibrio astriarenae</name>
    <dbReference type="NCBI Taxonomy" id="1481923"/>
    <lineage>
        <taxon>Bacteria</taxon>
        <taxon>Pseudomonadati</taxon>
        <taxon>Pseudomonadota</taxon>
        <taxon>Gammaproteobacteria</taxon>
        <taxon>Vibrionales</taxon>
        <taxon>Vibrionaceae</taxon>
        <taxon>Vibrio</taxon>
    </lineage>
</organism>
<keyword evidence="5" id="KW-0472">Membrane</keyword>
<keyword evidence="6" id="KW-0732">Signal</keyword>
<name>A0A7Z2T1L8_9VIBR</name>